<dbReference type="Gene3D" id="3.40.50.150">
    <property type="entry name" value="Vaccinia Virus protein VP39"/>
    <property type="match status" value="1"/>
</dbReference>
<feature type="domain" description="Glycosyltransferase 2-like" evidence="1">
    <location>
        <begin position="620"/>
        <end position="796"/>
    </location>
</feature>
<dbReference type="AlphaFoldDB" id="A0A7U7G8Z3"/>
<dbReference type="InterPro" id="IPR029044">
    <property type="entry name" value="Nucleotide-diphossugar_trans"/>
</dbReference>
<dbReference type="EMBL" id="CBTK010000057">
    <property type="protein sequence ID" value="CDH44085.1"/>
    <property type="molecule type" value="Genomic_DNA"/>
</dbReference>
<evidence type="ECO:0000259" key="1">
    <source>
        <dbReference type="Pfam" id="PF00535"/>
    </source>
</evidence>
<protein>
    <recommendedName>
        <fullName evidence="5">Glycosyltransferase</fullName>
    </recommendedName>
</protein>
<dbReference type="SUPFAM" id="SSF53335">
    <property type="entry name" value="S-adenosyl-L-methionine-dependent methyltransferases"/>
    <property type="match status" value="1"/>
</dbReference>
<organism evidence="3 4">
    <name type="scientific">Candidatus Contendobacter odensis Run_B_J11</name>
    <dbReference type="NCBI Taxonomy" id="1400861"/>
    <lineage>
        <taxon>Bacteria</taxon>
        <taxon>Pseudomonadati</taxon>
        <taxon>Pseudomonadota</taxon>
        <taxon>Gammaproteobacteria</taxon>
        <taxon>Candidatus Competibacteraceae</taxon>
        <taxon>Candidatus Contendibacter</taxon>
    </lineage>
</organism>
<dbReference type="CDD" id="cd04186">
    <property type="entry name" value="GT_2_like_c"/>
    <property type="match status" value="1"/>
</dbReference>
<evidence type="ECO:0000313" key="3">
    <source>
        <dbReference type="EMBL" id="CDH44085.1"/>
    </source>
</evidence>
<sequence>MISSWHYESSISLAVFRLPCRLAQRQPQNSTNAFIPLDLRLPSSALDSCRTTIFLSITLKYRTWKFYIMHTSSMENMQKCYLKYINASDIEKQKQVVVLDVGGIDINGSYKSIFGKKNFIYLSTDIQEGHGVSIVIKDPNKIPLDDASIDIVISGQTFEHCEFFWMIFTEMVRVLKPDGFIFLIAPSAGPIHRYPVDCYRFYPDAYHALAKYTNCKLIDTWLDDREPWRDLVGVFQRHGIDVLKAADESPSDYKPSLPYPSHPPLKERESYATISCLVPPLLSGEGLGGAGERLRFDYLRDYLRLLADAPNEPAHIPDDLAALFRTCVAATPPAEQDYSNYNAWLQRHRWDDLACRHLLELTQHQATLPLIHWLIVLPASQSALLGSTLISLAQQTLAAWRLTVIADFACPSPEFAQMDELSWIRLNSWEELSNALADQARQSPAEWFWCGYPGIQLEPVFINLAVELISRHPEWRFVYTDEDVVGQRLDQEYWSRPQFKPDANLDLLRSSGYIGHASLVHRELWESLPSVELRPGLLLNYAAALRCFEQFGEAAVGHIDEMVFHQPETAPVDWPAFARDALPLLSGHLQRQNLAATVNAGSLPGTFRVNYRLTQTPLVSIIIPTRNRLDLIQSCLDSLLARTRYPHFEVLIVDNRSDEPAVLDYLQQQTRQDARVRVIPYPDEYNYSAINNHAAQLAQGEFLLLLNNDTVILRDDWLATLVAIGLRPDVGAVGGRLIYPDHSVQHAGIIVGLGGVADHIGVGLPLGKSGYMGRAQLNQNFSAATAACLLVRRQVFFEVGGLDERDFAVLFNDVDFCLKLGTRGYRIVWSPSVTLIHHGSSTLQSEVDIQRLAHTRREQFALIEKWRARLIHDPAYNRHLSLRHRNWRLDEAMDALWHPEFDPLSRVVALPCDDAGVGHYRVSGPIGELTRHARIRSLLLPDGQSPRRFMPEPIELSRIKAQVLLLQNAFTDWQLPALKVYAQLNPDLFKVFGLDDLVFALPANHPARQYLGKDIKTRLRQGLAGCDRAVVTSEPIAEALRGLIADIRVMPNYLERSRWAGLHVPRQEHRKPRVGWAGGIHHAGDLALLQPVIEATAAEVDWVFMGLCLDAARPWVAEVHPGTPFDAYPAALAALDLDLAVAPLEHHRFNRAKSNLRLLEYGVLGWPVVCTDILPYQNAPVTRTPNNPDAWIKAIREHIHNPEASIAMGAELQTWVLTHWMLDQHLDDWLNALLPEATLMRNPT</sequence>
<dbReference type="OrthoDB" id="9179784at2"/>
<dbReference type="Gene3D" id="3.90.550.10">
    <property type="entry name" value="Spore Coat Polysaccharide Biosynthesis Protein SpsA, Chain A"/>
    <property type="match status" value="1"/>
</dbReference>
<dbReference type="SUPFAM" id="SSF53756">
    <property type="entry name" value="UDP-Glycosyltransferase/glycogen phosphorylase"/>
    <property type="match status" value="1"/>
</dbReference>
<dbReference type="Proteomes" id="UP000019184">
    <property type="component" value="Unassembled WGS sequence"/>
</dbReference>
<dbReference type="InterPro" id="IPR013216">
    <property type="entry name" value="Methyltransf_11"/>
</dbReference>
<keyword evidence="4" id="KW-1185">Reference proteome</keyword>
<dbReference type="InterPro" id="IPR001173">
    <property type="entry name" value="Glyco_trans_2-like"/>
</dbReference>
<accession>A0A7U7G8Z3</accession>
<proteinExistence type="predicted"/>
<dbReference type="InterPro" id="IPR029063">
    <property type="entry name" value="SAM-dependent_MTases_sf"/>
</dbReference>
<dbReference type="GO" id="GO:0008757">
    <property type="term" value="F:S-adenosylmethionine-dependent methyltransferase activity"/>
    <property type="evidence" value="ECO:0007669"/>
    <property type="project" value="InterPro"/>
</dbReference>
<dbReference type="PANTHER" id="PTHR43179">
    <property type="entry name" value="RHAMNOSYLTRANSFERASE WBBL"/>
    <property type="match status" value="1"/>
</dbReference>
<dbReference type="Gene3D" id="3.40.50.2000">
    <property type="entry name" value="Glycogen Phosphorylase B"/>
    <property type="match status" value="1"/>
</dbReference>
<dbReference type="PANTHER" id="PTHR43179:SF7">
    <property type="entry name" value="RHAMNOSYLTRANSFERASE WBBL"/>
    <property type="match status" value="1"/>
</dbReference>
<gene>
    <name evidence="3" type="ORF">BN874_150018</name>
</gene>
<feature type="domain" description="Methyltransferase type 11" evidence="2">
    <location>
        <begin position="130"/>
        <end position="182"/>
    </location>
</feature>
<dbReference type="Pfam" id="PF08241">
    <property type="entry name" value="Methyltransf_11"/>
    <property type="match status" value="1"/>
</dbReference>
<evidence type="ECO:0000259" key="2">
    <source>
        <dbReference type="Pfam" id="PF08241"/>
    </source>
</evidence>
<evidence type="ECO:0000313" key="4">
    <source>
        <dbReference type="Proteomes" id="UP000019184"/>
    </source>
</evidence>
<reference evidence="3 4" key="1">
    <citation type="journal article" date="2014" name="ISME J.">
        <title>Candidatus Competibacter-lineage genomes retrieved from metagenomes reveal functional metabolic diversity.</title>
        <authorList>
            <person name="McIlroy S.J."/>
            <person name="Albertsen M."/>
            <person name="Andresen E.K."/>
            <person name="Saunders A.M."/>
            <person name="Kristiansen R."/>
            <person name="Stokholm-Bjerregaard M."/>
            <person name="Nielsen K.L."/>
            <person name="Nielsen P.H."/>
        </authorList>
    </citation>
    <scope>NUCLEOTIDE SEQUENCE [LARGE SCALE GENOMIC DNA]</scope>
    <source>
        <strain evidence="3 4">Run_B_J11</strain>
    </source>
</reference>
<dbReference type="SUPFAM" id="SSF53448">
    <property type="entry name" value="Nucleotide-diphospho-sugar transferases"/>
    <property type="match status" value="2"/>
</dbReference>
<comment type="caution">
    <text evidence="3">The sequence shown here is derived from an EMBL/GenBank/DDBJ whole genome shotgun (WGS) entry which is preliminary data.</text>
</comment>
<name>A0A7U7G8Z3_9GAMM</name>
<evidence type="ECO:0008006" key="5">
    <source>
        <dbReference type="Google" id="ProtNLM"/>
    </source>
</evidence>
<dbReference type="Pfam" id="PF00535">
    <property type="entry name" value="Glycos_transf_2"/>
    <property type="match status" value="1"/>
</dbReference>